<gene>
    <name evidence="1" type="ORF">LTS18_000644</name>
</gene>
<accession>A0ACC3CUP4</accession>
<name>A0ACC3CUP4_9PEZI</name>
<sequence length="152" mass="16579">HLKLPSKNNAKKKENYVPKPRMSKSKANPPSALMRLTGAGYDTATGRDIACAVQGCSHRFYRTYDMERHLESFHGMGKEHVIDAVGDGDFAAPDVFWTGAGQNDVGVGYDEYEAVAENDEEDAMDALDREMGISASLDVVDSRTGQGLPLLL</sequence>
<proteinExistence type="predicted"/>
<feature type="non-terminal residue" evidence="1">
    <location>
        <position position="1"/>
    </location>
</feature>
<evidence type="ECO:0000313" key="1">
    <source>
        <dbReference type="EMBL" id="KAK3044676.1"/>
    </source>
</evidence>
<keyword evidence="2" id="KW-1185">Reference proteome</keyword>
<dbReference type="Proteomes" id="UP001186974">
    <property type="component" value="Unassembled WGS sequence"/>
</dbReference>
<comment type="caution">
    <text evidence="1">The sequence shown here is derived from an EMBL/GenBank/DDBJ whole genome shotgun (WGS) entry which is preliminary data.</text>
</comment>
<evidence type="ECO:0000313" key="2">
    <source>
        <dbReference type="Proteomes" id="UP001186974"/>
    </source>
</evidence>
<reference evidence="1" key="1">
    <citation type="submission" date="2024-09" db="EMBL/GenBank/DDBJ databases">
        <title>Black Yeasts Isolated from many extreme environments.</title>
        <authorList>
            <person name="Coleine C."/>
            <person name="Stajich J.E."/>
            <person name="Selbmann L."/>
        </authorList>
    </citation>
    <scope>NUCLEOTIDE SEQUENCE</scope>
    <source>
        <strain evidence="1">CCFEE 5737</strain>
    </source>
</reference>
<protein>
    <submittedName>
        <fullName evidence="1">Uncharacterized protein</fullName>
    </submittedName>
</protein>
<dbReference type="EMBL" id="JAWDJW010011620">
    <property type="protein sequence ID" value="KAK3044676.1"/>
    <property type="molecule type" value="Genomic_DNA"/>
</dbReference>
<organism evidence="1 2">
    <name type="scientific">Coniosporium uncinatum</name>
    <dbReference type="NCBI Taxonomy" id="93489"/>
    <lineage>
        <taxon>Eukaryota</taxon>
        <taxon>Fungi</taxon>
        <taxon>Dikarya</taxon>
        <taxon>Ascomycota</taxon>
        <taxon>Pezizomycotina</taxon>
        <taxon>Dothideomycetes</taxon>
        <taxon>Dothideomycetes incertae sedis</taxon>
        <taxon>Coniosporium</taxon>
    </lineage>
</organism>